<evidence type="ECO:0000259" key="7">
    <source>
        <dbReference type="PROSITE" id="PS51469"/>
    </source>
</evidence>
<feature type="compositionally biased region" description="Basic residues" evidence="6">
    <location>
        <begin position="37"/>
        <end position="52"/>
    </location>
</feature>
<dbReference type="PANTHER" id="PTHR12911">
    <property type="entry name" value="SAD1/UNC-84-LIKE PROTEIN-RELATED"/>
    <property type="match status" value="1"/>
</dbReference>
<dbReference type="GO" id="GO:0034993">
    <property type="term" value="C:meiotic nuclear membrane microtubule tethering complex"/>
    <property type="evidence" value="ECO:0007669"/>
    <property type="project" value="TreeGrafter"/>
</dbReference>
<feature type="domain" description="SUN" evidence="7">
    <location>
        <begin position="626"/>
        <end position="796"/>
    </location>
</feature>
<keyword evidence="5" id="KW-0472">Membrane</keyword>
<feature type="region of interest" description="Disordered" evidence="6">
    <location>
        <begin position="72"/>
        <end position="105"/>
    </location>
</feature>
<evidence type="ECO:0000313" key="9">
    <source>
        <dbReference type="RefSeq" id="XP_028043929.1"/>
    </source>
</evidence>
<keyword evidence="2" id="KW-0812">Transmembrane</keyword>
<evidence type="ECO:0000256" key="1">
    <source>
        <dbReference type="ARBA" id="ARBA00004370"/>
    </source>
</evidence>
<comment type="subcellular location">
    <subcellularLocation>
        <location evidence="1">Membrane</location>
    </subcellularLocation>
</comment>
<dbReference type="InterPro" id="IPR045119">
    <property type="entry name" value="SUN1-5"/>
</dbReference>
<dbReference type="FunFam" id="2.60.120.260:FF:000009">
    <property type="entry name" value="SUN domain-containing protein 1 isoform X1"/>
    <property type="match status" value="1"/>
</dbReference>
<dbReference type="RefSeq" id="XP_028043929.1">
    <property type="nucleotide sequence ID" value="XM_028188128.1"/>
</dbReference>
<dbReference type="GO" id="GO:0043495">
    <property type="term" value="F:protein-membrane adaptor activity"/>
    <property type="evidence" value="ECO:0007669"/>
    <property type="project" value="TreeGrafter"/>
</dbReference>
<dbReference type="Pfam" id="PF07738">
    <property type="entry name" value="Sad1_UNC"/>
    <property type="match status" value="1"/>
</dbReference>
<name>A0A6J2KUQ6_BOMMA</name>
<keyword evidence="8" id="KW-1185">Reference proteome</keyword>
<gene>
    <name evidence="9" type="primary">LOC114253300</name>
</gene>
<evidence type="ECO:0000256" key="4">
    <source>
        <dbReference type="ARBA" id="ARBA00023054"/>
    </source>
</evidence>
<dbReference type="InterPro" id="IPR012919">
    <property type="entry name" value="SUN_dom"/>
</dbReference>
<dbReference type="PROSITE" id="PS51469">
    <property type="entry name" value="SUN"/>
    <property type="match status" value="1"/>
</dbReference>
<sequence>MENLAVNELRSRSRSKTPFLRSTCDGENCTEGDDHTHHKAGRKTPVKSRHTPVKQLGPPTVTETVETIREVTEEYSSPPAHRTRQSTKNTTDRLVKTSDYSSEESLDRLKGHRKEIFQNEINSQYERVSTSSQRYSTFADVTLSPVHAAYSASLDRSSRIGSPTYSVCSTDSSFAEQALADTSTLLDRDPNGEHLPSRLYKMAGEYWNKYPKTDYTYSPLSKDRVELAPGQVAMPNMSRRSLSQFRIQGPNTSPDEVDRLSATSAWTATTVRKRYTAIDSSDDETGYIQNKGAVVAHDERWWITSLFVSIISGIASGTRGAYRRLVGPAHRYPYTDRRPTPQAGLVSRAGSAALAPFYWIYTTVKNVVTTTVTTITESVSSNHANESEKYVARRYKEKTAKEAAVGRRWWPWLLLLLLPVVAYGCYNYSDFIIQEKQILDDAYSSPRISQDSDLADRMRALEAWALSVDSRLKLFDQKLSKLDNIESQIEQYSLMHLQQNLMQILTRDNTDALALKLKAYFDQNYVTPDQLREASLVLNERLANIGQAELDEDRIKEILQEYLALFERRQLEVIVQKVEEHVKDVEVQQFGSGVDMEAVRTLVAGMLEVYDADKTGLVDYALESAGGQVLSTRCTELYQIKSKQYWVLGVPVLWVHTSPRNALTAGAAPADCWAFQGFPGYLVIKTYAIIEVTGFSLEHMSKLLAIDGKIESAPKNFSVYGLHGELDPEPHLFGDYMYDADGKSIQYFPVKHPKTTNIDGIEYPVAYDIVELRIESNHGNPTYTCVYRFRVHGNPLADVRRAAEDSMHDSQL</sequence>
<dbReference type="GeneID" id="114253300"/>
<dbReference type="AlphaFoldDB" id="A0A6J2KUQ6"/>
<evidence type="ECO:0000256" key="3">
    <source>
        <dbReference type="ARBA" id="ARBA00022989"/>
    </source>
</evidence>
<dbReference type="PANTHER" id="PTHR12911:SF8">
    <property type="entry name" value="KLAROID PROTEIN-RELATED"/>
    <property type="match status" value="1"/>
</dbReference>
<dbReference type="OrthoDB" id="342281at2759"/>
<proteinExistence type="predicted"/>
<evidence type="ECO:0000256" key="5">
    <source>
        <dbReference type="ARBA" id="ARBA00023136"/>
    </source>
</evidence>
<reference evidence="9" key="1">
    <citation type="submission" date="2025-08" db="UniProtKB">
        <authorList>
            <consortium name="RefSeq"/>
        </authorList>
    </citation>
    <scope>IDENTIFICATION</scope>
    <source>
        <tissue evidence="9">Silk gland</tissue>
    </source>
</reference>
<organism evidence="8 9">
    <name type="scientific">Bombyx mandarina</name>
    <name type="common">Wild silk moth</name>
    <name type="synonym">Wild silkworm</name>
    <dbReference type="NCBI Taxonomy" id="7092"/>
    <lineage>
        <taxon>Eukaryota</taxon>
        <taxon>Metazoa</taxon>
        <taxon>Ecdysozoa</taxon>
        <taxon>Arthropoda</taxon>
        <taxon>Hexapoda</taxon>
        <taxon>Insecta</taxon>
        <taxon>Pterygota</taxon>
        <taxon>Neoptera</taxon>
        <taxon>Endopterygota</taxon>
        <taxon>Lepidoptera</taxon>
        <taxon>Glossata</taxon>
        <taxon>Ditrysia</taxon>
        <taxon>Bombycoidea</taxon>
        <taxon>Bombycidae</taxon>
        <taxon>Bombycinae</taxon>
        <taxon>Bombyx</taxon>
    </lineage>
</organism>
<evidence type="ECO:0000313" key="8">
    <source>
        <dbReference type="Proteomes" id="UP000504629"/>
    </source>
</evidence>
<dbReference type="Gene3D" id="2.60.120.260">
    <property type="entry name" value="Galactose-binding domain-like"/>
    <property type="match status" value="1"/>
</dbReference>
<dbReference type="KEGG" id="bman:114253300"/>
<keyword evidence="3" id="KW-1133">Transmembrane helix</keyword>
<feature type="region of interest" description="Disordered" evidence="6">
    <location>
        <begin position="1"/>
        <end position="58"/>
    </location>
</feature>
<keyword evidence="4" id="KW-0175">Coiled coil</keyword>
<accession>A0A6J2KUQ6</accession>
<dbReference type="Proteomes" id="UP000504629">
    <property type="component" value="Unplaced"/>
</dbReference>
<evidence type="ECO:0000256" key="6">
    <source>
        <dbReference type="SAM" id="MobiDB-lite"/>
    </source>
</evidence>
<protein>
    <submittedName>
        <fullName evidence="9">Uncharacterized protein LOC114253300</fullName>
    </submittedName>
</protein>
<evidence type="ECO:0000256" key="2">
    <source>
        <dbReference type="ARBA" id="ARBA00022692"/>
    </source>
</evidence>